<comment type="pathway">
    <text evidence="2 12">Amino-acid biosynthesis; L-lysine biosynthesis via DAP pathway; (S)-tetrahydrodipicolinate from L-aspartate: step 3/4.</text>
</comment>
<dbReference type="EMBL" id="JAVRFL010000040">
    <property type="protein sequence ID" value="MDT0532456.1"/>
    <property type="molecule type" value="Genomic_DNA"/>
</dbReference>
<evidence type="ECO:0000256" key="6">
    <source>
        <dbReference type="ARBA" id="ARBA00022605"/>
    </source>
</evidence>
<evidence type="ECO:0000256" key="10">
    <source>
        <dbReference type="ARBA" id="ARBA00023270"/>
    </source>
</evidence>
<comment type="catalytic activity">
    <reaction evidence="11 12">
        <text>L-aspartate 4-semialdehyde + pyruvate = (2S,4S)-4-hydroxy-2,3,4,5-tetrahydrodipicolinate + H2O + H(+)</text>
        <dbReference type="Rhea" id="RHEA:34171"/>
        <dbReference type="ChEBI" id="CHEBI:15361"/>
        <dbReference type="ChEBI" id="CHEBI:15377"/>
        <dbReference type="ChEBI" id="CHEBI:15378"/>
        <dbReference type="ChEBI" id="CHEBI:67139"/>
        <dbReference type="ChEBI" id="CHEBI:537519"/>
        <dbReference type="EC" id="4.3.3.7"/>
    </reaction>
</comment>
<dbReference type="RefSeq" id="WP_311414208.1">
    <property type="nucleotide sequence ID" value="NZ_JAVRFL010000040.1"/>
</dbReference>
<accession>A0ABU2X2M5</accession>
<keyword evidence="10 12" id="KW-0704">Schiff base</keyword>
<dbReference type="CDD" id="cd00950">
    <property type="entry name" value="DHDPS"/>
    <property type="match status" value="1"/>
</dbReference>
<comment type="subunit">
    <text evidence="12">Homotetramer; dimer of dimers.</text>
</comment>
<dbReference type="InterPro" id="IPR020625">
    <property type="entry name" value="Schiff_base-form_aldolases_AS"/>
</dbReference>
<dbReference type="InterPro" id="IPR005263">
    <property type="entry name" value="DapA"/>
</dbReference>
<sequence length="308" mass="32146">MTHDHPDTPARAVSRPFGRVLTAMVTPFTADGSLDLDGAARLASYLVDEQGNDALVVNGTTGESPTTTEAEKEQLIRAVVEAVGDRAKVVAGVGTNDTRHTIELSTAAEKAGAHGLLVVTPYYNKPPQSGLLRHFTAVADATGLPVMLYDIPHRAGVPIDTETMVRLAEHARIVAVKDAKGDLTATSWVTSRTNLAFYSGEDALTLPALAVGGVGVVGTSTHFTGALTKQMIEAYDAGDTATALSLHRRLLPLFTGIFRTQGVILVKAGLAAAGKPAGPVRLPLVEATDDEIAQLRADSAAAGLELPE</sequence>
<dbReference type="HAMAP" id="MF_00418">
    <property type="entry name" value="DapA"/>
    <property type="match status" value="1"/>
</dbReference>
<dbReference type="Gene3D" id="3.20.20.70">
    <property type="entry name" value="Aldolase class I"/>
    <property type="match status" value="1"/>
</dbReference>
<dbReference type="PANTHER" id="PTHR12128">
    <property type="entry name" value="DIHYDRODIPICOLINATE SYNTHASE"/>
    <property type="match status" value="1"/>
</dbReference>
<keyword evidence="15" id="KW-1185">Reference proteome</keyword>
<keyword evidence="8 12" id="KW-0457">Lysine biosynthesis</keyword>
<evidence type="ECO:0000256" key="3">
    <source>
        <dbReference type="ARBA" id="ARBA00007592"/>
    </source>
</evidence>
<proteinExistence type="inferred from homology"/>
<dbReference type="Pfam" id="PF00701">
    <property type="entry name" value="DHDPS"/>
    <property type="match status" value="1"/>
</dbReference>
<gene>
    <name evidence="12 14" type="primary">dapA</name>
    <name evidence="14" type="ORF">RM555_25985</name>
</gene>
<feature type="active site" description="Schiff-base intermediate with substrate" evidence="12">
    <location>
        <position position="177"/>
    </location>
</feature>
<name>A0ABU2X2M5_9ACTN</name>
<dbReference type="SMART" id="SM01130">
    <property type="entry name" value="DHDPS"/>
    <property type="match status" value="1"/>
</dbReference>
<feature type="site" description="Part of a proton relay during catalysis" evidence="12">
    <location>
        <position position="123"/>
    </location>
</feature>
<dbReference type="PIRSF" id="PIRSF001365">
    <property type="entry name" value="DHDPS"/>
    <property type="match status" value="1"/>
</dbReference>
<feature type="binding site" evidence="12">
    <location>
        <position position="61"/>
    </location>
    <ligand>
        <name>pyruvate</name>
        <dbReference type="ChEBI" id="CHEBI:15361"/>
    </ligand>
</feature>
<feature type="binding site" evidence="12">
    <location>
        <position position="217"/>
    </location>
    <ligand>
        <name>pyruvate</name>
        <dbReference type="ChEBI" id="CHEBI:15361"/>
    </ligand>
</feature>
<comment type="caution">
    <text evidence="12">Was originally thought to be a dihydrodipicolinate synthase (DHDPS), catalyzing the condensation of (S)-aspartate-beta-semialdehyde [(S)-ASA] and pyruvate to dihydrodipicolinate (DHDP). However, it was shown in E.coli that the product of the enzymatic reaction is not dihydrodipicolinate but in fact (4S)-4-hydroxy-2,3,4,5-tetrahydro-(2S)-dipicolinic acid (HTPA), and that the consecutive dehydration reaction leading to DHDP is not spontaneous but catalyzed by DapB.</text>
</comment>
<evidence type="ECO:0000256" key="12">
    <source>
        <dbReference type="HAMAP-Rule" id="MF_00418"/>
    </source>
</evidence>
<organism evidence="14 15">
    <name type="scientific">Micromonospora reichwaldensis</name>
    <dbReference type="NCBI Taxonomy" id="3075516"/>
    <lineage>
        <taxon>Bacteria</taxon>
        <taxon>Bacillati</taxon>
        <taxon>Actinomycetota</taxon>
        <taxon>Actinomycetes</taxon>
        <taxon>Micromonosporales</taxon>
        <taxon>Micromonosporaceae</taxon>
        <taxon>Micromonospora</taxon>
    </lineage>
</organism>
<evidence type="ECO:0000256" key="1">
    <source>
        <dbReference type="ARBA" id="ARBA00003294"/>
    </source>
</evidence>
<dbReference type="GO" id="GO:0008840">
    <property type="term" value="F:4-hydroxy-tetrahydrodipicolinate synthase activity"/>
    <property type="evidence" value="ECO:0007669"/>
    <property type="project" value="UniProtKB-EC"/>
</dbReference>
<evidence type="ECO:0000256" key="4">
    <source>
        <dbReference type="ARBA" id="ARBA00012086"/>
    </source>
</evidence>
<comment type="subcellular location">
    <subcellularLocation>
        <location evidence="12">Cytoplasm</location>
    </subcellularLocation>
</comment>
<dbReference type="NCBIfam" id="TIGR00674">
    <property type="entry name" value="dapA"/>
    <property type="match status" value="1"/>
</dbReference>
<evidence type="ECO:0000256" key="13">
    <source>
        <dbReference type="PIRNR" id="PIRNR001365"/>
    </source>
</evidence>
<comment type="function">
    <text evidence="1 12">Catalyzes the condensation of (S)-aspartate-beta-semialdehyde [(S)-ASA] and pyruvate to 4-hydroxy-tetrahydrodipicolinate (HTPA).</text>
</comment>
<evidence type="ECO:0000256" key="9">
    <source>
        <dbReference type="ARBA" id="ARBA00023239"/>
    </source>
</evidence>
<keyword evidence="6 12" id="KW-0028">Amino-acid biosynthesis</keyword>
<evidence type="ECO:0000256" key="11">
    <source>
        <dbReference type="ARBA" id="ARBA00047836"/>
    </source>
</evidence>
<feature type="site" description="Part of a proton relay during catalysis" evidence="12">
    <location>
        <position position="60"/>
    </location>
</feature>
<evidence type="ECO:0000313" key="15">
    <source>
        <dbReference type="Proteomes" id="UP001180973"/>
    </source>
</evidence>
<dbReference type="InterPro" id="IPR013785">
    <property type="entry name" value="Aldolase_TIM"/>
</dbReference>
<evidence type="ECO:0000256" key="7">
    <source>
        <dbReference type="ARBA" id="ARBA00022915"/>
    </source>
</evidence>
<dbReference type="Proteomes" id="UP001180973">
    <property type="component" value="Unassembled WGS sequence"/>
</dbReference>
<dbReference type="PRINTS" id="PR00146">
    <property type="entry name" value="DHPICSNTHASE"/>
</dbReference>
<dbReference type="PROSITE" id="PS00666">
    <property type="entry name" value="DHDPS_2"/>
    <property type="match status" value="1"/>
</dbReference>
<feature type="active site" description="Proton donor/acceptor" evidence="12">
    <location>
        <position position="149"/>
    </location>
</feature>
<dbReference type="PANTHER" id="PTHR12128:SF66">
    <property type="entry name" value="4-HYDROXY-2-OXOGLUTARATE ALDOLASE, MITOCHONDRIAL"/>
    <property type="match status" value="1"/>
</dbReference>
<keyword evidence="9 12" id="KW-0456">Lyase</keyword>
<reference evidence="14" key="1">
    <citation type="submission" date="2023-09" db="EMBL/GenBank/DDBJ databases">
        <title>30 novel species of actinomycetes from the DSMZ collection.</title>
        <authorList>
            <person name="Nouioui I."/>
        </authorList>
    </citation>
    <scope>NUCLEOTIDE SEQUENCE</scope>
    <source>
        <strain evidence="14">DSM 115977</strain>
    </source>
</reference>
<dbReference type="PROSITE" id="PS00665">
    <property type="entry name" value="DHDPS_1"/>
    <property type="match status" value="1"/>
</dbReference>
<comment type="caution">
    <text evidence="14">The sequence shown here is derived from an EMBL/GenBank/DDBJ whole genome shotgun (WGS) entry which is preliminary data.</text>
</comment>
<protein>
    <recommendedName>
        <fullName evidence="4 12">4-hydroxy-tetrahydrodipicolinate synthase</fullName>
        <shortName evidence="12">HTPA synthase</shortName>
        <ecNumber evidence="4 12">4.3.3.7</ecNumber>
    </recommendedName>
</protein>
<evidence type="ECO:0000313" key="14">
    <source>
        <dbReference type="EMBL" id="MDT0532456.1"/>
    </source>
</evidence>
<keyword evidence="7 12" id="KW-0220">Diaminopimelate biosynthesis</keyword>
<dbReference type="EC" id="4.3.3.7" evidence="4 12"/>
<evidence type="ECO:0000256" key="5">
    <source>
        <dbReference type="ARBA" id="ARBA00022490"/>
    </source>
</evidence>
<dbReference type="InterPro" id="IPR002220">
    <property type="entry name" value="DapA-like"/>
</dbReference>
<evidence type="ECO:0000256" key="8">
    <source>
        <dbReference type="ARBA" id="ARBA00023154"/>
    </source>
</evidence>
<keyword evidence="5 12" id="KW-0963">Cytoplasm</keyword>
<dbReference type="SUPFAM" id="SSF51569">
    <property type="entry name" value="Aldolase"/>
    <property type="match status" value="1"/>
</dbReference>
<dbReference type="InterPro" id="IPR020624">
    <property type="entry name" value="Schiff_base-form_aldolases_CS"/>
</dbReference>
<comment type="similarity">
    <text evidence="3 12 13">Belongs to the DapA family.</text>
</comment>
<evidence type="ECO:0000256" key="2">
    <source>
        <dbReference type="ARBA" id="ARBA00005120"/>
    </source>
</evidence>